<evidence type="ECO:0000313" key="2">
    <source>
        <dbReference type="EMBL" id="JAT76012.1"/>
    </source>
</evidence>
<dbReference type="AlphaFoldDB" id="A0A1D2A9Z5"/>
<organism evidence="2">
    <name type="scientific">Auxenochlorella protothecoides</name>
    <name type="common">Green microalga</name>
    <name type="synonym">Chlorella protothecoides</name>
    <dbReference type="NCBI Taxonomy" id="3075"/>
    <lineage>
        <taxon>Eukaryota</taxon>
        <taxon>Viridiplantae</taxon>
        <taxon>Chlorophyta</taxon>
        <taxon>core chlorophytes</taxon>
        <taxon>Trebouxiophyceae</taxon>
        <taxon>Chlorellales</taxon>
        <taxon>Chlorellaceae</taxon>
        <taxon>Auxenochlorella</taxon>
    </lineage>
</organism>
<gene>
    <name evidence="2" type="ORF">g.18148</name>
</gene>
<dbReference type="EMBL" id="GDKF01002610">
    <property type="protein sequence ID" value="JAT76012.1"/>
    <property type="molecule type" value="Transcribed_RNA"/>
</dbReference>
<feature type="compositionally biased region" description="Low complexity" evidence="1">
    <location>
        <begin position="279"/>
        <end position="295"/>
    </location>
</feature>
<protein>
    <submittedName>
        <fullName evidence="2">Uncharacterized protein</fullName>
    </submittedName>
</protein>
<feature type="region of interest" description="Disordered" evidence="1">
    <location>
        <begin position="270"/>
        <end position="309"/>
    </location>
</feature>
<feature type="compositionally biased region" description="Gly residues" evidence="1">
    <location>
        <begin position="465"/>
        <end position="475"/>
    </location>
</feature>
<feature type="compositionally biased region" description="Low complexity" evidence="1">
    <location>
        <begin position="368"/>
        <end position="378"/>
    </location>
</feature>
<feature type="region of interest" description="Disordered" evidence="1">
    <location>
        <begin position="330"/>
        <end position="527"/>
    </location>
</feature>
<sequence>DTSCLTSTFSSGFLEEDAAVTREHALSHQGPTRYFVIAPQACYAAHQTHRYGRDEPNPDTEQGQAAAGCWVPDPRVWRTDAGGGWFRRRRGGAAGIPQRTCLFQCRGRLQRLLWERDEGGSVRLATRQRIGSHRFLQHGEPPGIPAPEEGQPPCGCDAAGWTSGSCLDWRCRRGGLGERGKRESWAPASFRRPSSACWGPGSGGHPGHHCLGCPGKAAGAESSTGTAGQGVRLAGCAGGATQRSWSPGTVDDWHSRAVPGGWRVCARAETNQAADRRGAPAPSGSAQGPAASQPPCAEDGPQASSRGRGVRHFPALPLWALLWRQGRVQPGQAAAGGRGQRCRSGAHPPGDGPSDPQAQRCPGPAWPGPAWASQAPPGRARRCDGGPGGAARPCTGAGRAGRTPALCRRAGAGTGPRRPRPAGAAHGPGASVAGGHRPGAPAGSAWGPGTRRRCPPEPPPDRGGGRAPGCAGGEGGSRRHGGRSAGGAPLRGHRGPGPPTHPPAQAREAGALLTRTATPVPACPSCV</sequence>
<name>A0A1D2A9Z5_AUXPR</name>
<feature type="compositionally biased region" description="Low complexity" evidence="1">
    <location>
        <begin position="421"/>
        <end position="449"/>
    </location>
</feature>
<proteinExistence type="predicted"/>
<accession>A0A1D2A9Z5</accession>
<evidence type="ECO:0000256" key="1">
    <source>
        <dbReference type="SAM" id="MobiDB-lite"/>
    </source>
</evidence>
<reference evidence="2" key="1">
    <citation type="submission" date="2015-08" db="EMBL/GenBank/DDBJ databases">
        <authorList>
            <person name="Babu N.S."/>
            <person name="Beckwith C.J."/>
            <person name="Beseler K.G."/>
            <person name="Brison A."/>
            <person name="Carone J.V."/>
            <person name="Caskin T.P."/>
            <person name="Diamond M."/>
            <person name="Durham M.E."/>
            <person name="Foxe J.M."/>
            <person name="Go M."/>
            <person name="Henderson B.A."/>
            <person name="Jones I.B."/>
            <person name="McGettigan J.A."/>
            <person name="Micheletti S.J."/>
            <person name="Nasrallah M.E."/>
            <person name="Ortiz D."/>
            <person name="Piller C.R."/>
            <person name="Privatt S.R."/>
            <person name="Schneider S.L."/>
            <person name="Sharp S."/>
            <person name="Smith T.C."/>
            <person name="Stanton J.D."/>
            <person name="Ullery H.E."/>
            <person name="Wilson R.J."/>
            <person name="Serrano M.G."/>
            <person name="Buck G."/>
            <person name="Lee V."/>
            <person name="Wang Y."/>
            <person name="Carvalho R."/>
            <person name="Voegtly L."/>
            <person name="Shi R."/>
            <person name="Duckworth R."/>
            <person name="Johnson A."/>
            <person name="Loviza R."/>
            <person name="Walstead R."/>
            <person name="Shah Z."/>
            <person name="Kiflezghi M."/>
            <person name="Wade K."/>
            <person name="Ball S.L."/>
            <person name="Bradley K.W."/>
            <person name="Asai D.J."/>
            <person name="Bowman C.A."/>
            <person name="Russell D.A."/>
            <person name="Pope W.H."/>
            <person name="Jacobs-Sera D."/>
            <person name="Hendrix R.W."/>
            <person name="Hatfull G.F."/>
        </authorList>
    </citation>
    <scope>NUCLEOTIDE SEQUENCE</scope>
</reference>
<feature type="non-terminal residue" evidence="2">
    <location>
        <position position="1"/>
    </location>
</feature>